<proteinExistence type="predicted"/>
<name>A0ABD1YAZ2_9MARC</name>
<feature type="domain" description="EF-hand" evidence="4">
    <location>
        <begin position="46"/>
        <end position="81"/>
    </location>
</feature>
<dbReference type="FunFam" id="1.10.238.10:FF:000001">
    <property type="entry name" value="Calmodulin 1"/>
    <property type="match status" value="1"/>
</dbReference>
<evidence type="ECO:0000259" key="4">
    <source>
        <dbReference type="PROSITE" id="PS50222"/>
    </source>
</evidence>
<dbReference type="SUPFAM" id="SSF47473">
    <property type="entry name" value="EF-hand"/>
    <property type="match status" value="1"/>
</dbReference>
<dbReference type="SMART" id="SM00054">
    <property type="entry name" value="EFh"/>
    <property type="match status" value="4"/>
</dbReference>
<dbReference type="InterPro" id="IPR050230">
    <property type="entry name" value="CALM/Myosin/TropC-like"/>
</dbReference>
<sequence>MTADNGVAVANEILRLKKGAEEVPAEPVEEFVHRHRSFKKHEAPRIEKDEIRKVFEFFDDNKDGLISKDDLQLFMNKLGFHMTEEEISSMVSSVDVNGDGSVDFEEFASLYQVLACENITEAGLQLDDEDLKGAFDVFDKNGDGSISPAELQSVLLNLGMQEGHSISNCEKMIQNVDADGNGQVDFFEFKKLMGADFARG</sequence>
<evidence type="ECO:0000256" key="1">
    <source>
        <dbReference type="ARBA" id="ARBA00022723"/>
    </source>
</evidence>
<dbReference type="PROSITE" id="PS50222">
    <property type="entry name" value="EF_HAND_2"/>
    <property type="match status" value="4"/>
</dbReference>
<dbReference type="Gene3D" id="1.10.238.10">
    <property type="entry name" value="EF-hand"/>
    <property type="match status" value="2"/>
</dbReference>
<evidence type="ECO:0000256" key="2">
    <source>
        <dbReference type="ARBA" id="ARBA00022737"/>
    </source>
</evidence>
<feature type="domain" description="EF-hand" evidence="4">
    <location>
        <begin position="126"/>
        <end position="161"/>
    </location>
</feature>
<dbReference type="FunFam" id="1.10.238.10:FF:000089">
    <property type="entry name" value="calmodulin-like protein 3"/>
    <property type="match status" value="1"/>
</dbReference>
<dbReference type="AlphaFoldDB" id="A0ABD1YAZ2"/>
<dbReference type="InterPro" id="IPR018247">
    <property type="entry name" value="EF_Hand_1_Ca_BS"/>
</dbReference>
<dbReference type="PANTHER" id="PTHR23048">
    <property type="entry name" value="MYOSIN LIGHT CHAIN 1, 3"/>
    <property type="match status" value="1"/>
</dbReference>
<organism evidence="5 6">
    <name type="scientific">Riccia fluitans</name>
    <dbReference type="NCBI Taxonomy" id="41844"/>
    <lineage>
        <taxon>Eukaryota</taxon>
        <taxon>Viridiplantae</taxon>
        <taxon>Streptophyta</taxon>
        <taxon>Embryophyta</taxon>
        <taxon>Marchantiophyta</taxon>
        <taxon>Marchantiopsida</taxon>
        <taxon>Marchantiidae</taxon>
        <taxon>Marchantiales</taxon>
        <taxon>Ricciaceae</taxon>
        <taxon>Riccia</taxon>
    </lineage>
</organism>
<protein>
    <recommendedName>
        <fullName evidence="4">EF-hand domain-containing protein</fullName>
    </recommendedName>
</protein>
<evidence type="ECO:0000313" key="5">
    <source>
        <dbReference type="EMBL" id="KAL2622727.1"/>
    </source>
</evidence>
<reference evidence="5 6" key="1">
    <citation type="submission" date="2024-09" db="EMBL/GenBank/DDBJ databases">
        <title>Chromosome-scale assembly of Riccia fluitans.</title>
        <authorList>
            <person name="Paukszto L."/>
            <person name="Sawicki J."/>
            <person name="Karawczyk K."/>
            <person name="Piernik-Szablinska J."/>
            <person name="Szczecinska M."/>
            <person name="Mazdziarz M."/>
        </authorList>
    </citation>
    <scope>NUCLEOTIDE SEQUENCE [LARGE SCALE GENOMIC DNA]</scope>
    <source>
        <strain evidence="5">Rf_01</strain>
        <tissue evidence="5">Aerial parts of the thallus</tissue>
    </source>
</reference>
<feature type="domain" description="EF-hand" evidence="4">
    <location>
        <begin position="82"/>
        <end position="117"/>
    </location>
</feature>
<keyword evidence="6" id="KW-1185">Reference proteome</keyword>
<dbReference type="GO" id="GO:0046872">
    <property type="term" value="F:metal ion binding"/>
    <property type="evidence" value="ECO:0007669"/>
    <property type="project" value="UniProtKB-KW"/>
</dbReference>
<dbReference type="Proteomes" id="UP001605036">
    <property type="component" value="Unassembled WGS sequence"/>
</dbReference>
<comment type="caution">
    <text evidence="5">The sequence shown here is derived from an EMBL/GenBank/DDBJ whole genome shotgun (WGS) entry which is preliminary data.</text>
</comment>
<keyword evidence="3" id="KW-0106">Calcium</keyword>
<evidence type="ECO:0000256" key="3">
    <source>
        <dbReference type="ARBA" id="ARBA00022837"/>
    </source>
</evidence>
<dbReference type="PANTHER" id="PTHR23048:SF0">
    <property type="entry name" value="CALMODULIN LIKE 3"/>
    <property type="match status" value="1"/>
</dbReference>
<evidence type="ECO:0000313" key="6">
    <source>
        <dbReference type="Proteomes" id="UP001605036"/>
    </source>
</evidence>
<dbReference type="Pfam" id="PF13499">
    <property type="entry name" value="EF-hand_7"/>
    <property type="match status" value="2"/>
</dbReference>
<dbReference type="InterPro" id="IPR011992">
    <property type="entry name" value="EF-hand-dom_pair"/>
</dbReference>
<feature type="domain" description="EF-hand" evidence="4">
    <location>
        <begin position="164"/>
        <end position="199"/>
    </location>
</feature>
<dbReference type="InterPro" id="IPR002048">
    <property type="entry name" value="EF_hand_dom"/>
</dbReference>
<dbReference type="PROSITE" id="PS00018">
    <property type="entry name" value="EF_HAND_1"/>
    <property type="match status" value="4"/>
</dbReference>
<accession>A0ABD1YAZ2</accession>
<dbReference type="CDD" id="cd00051">
    <property type="entry name" value="EFh"/>
    <property type="match status" value="2"/>
</dbReference>
<keyword evidence="2" id="KW-0677">Repeat</keyword>
<dbReference type="EMBL" id="JBHFFA010000006">
    <property type="protein sequence ID" value="KAL2622727.1"/>
    <property type="molecule type" value="Genomic_DNA"/>
</dbReference>
<keyword evidence="1" id="KW-0479">Metal-binding</keyword>
<gene>
    <name evidence="5" type="ORF">R1flu_002932</name>
</gene>